<organism evidence="1 2">
    <name type="scientific">Ixodes persulcatus</name>
    <name type="common">Taiga tick</name>
    <dbReference type="NCBI Taxonomy" id="34615"/>
    <lineage>
        <taxon>Eukaryota</taxon>
        <taxon>Metazoa</taxon>
        <taxon>Ecdysozoa</taxon>
        <taxon>Arthropoda</taxon>
        <taxon>Chelicerata</taxon>
        <taxon>Arachnida</taxon>
        <taxon>Acari</taxon>
        <taxon>Parasitiformes</taxon>
        <taxon>Ixodida</taxon>
        <taxon>Ixodoidea</taxon>
        <taxon>Ixodidae</taxon>
        <taxon>Ixodinae</taxon>
        <taxon>Ixodes</taxon>
    </lineage>
</organism>
<gene>
    <name evidence="1" type="ORF">HPB47_010479</name>
</gene>
<evidence type="ECO:0000313" key="1">
    <source>
        <dbReference type="EMBL" id="KAG0412375.1"/>
    </source>
</evidence>
<accession>A0AC60NYZ5</accession>
<sequence>MIFASVCTSSGSSASTPVCGVRGPSAEAQAGSQGPSAQIVGGEDAQPLEFPWQISLQVILRRGGDWEHFCGGAIINEQYIATAAHCVEVDPSPSTYRVKVGEYDLGQQDPYERRLELSDVTMHPKYDTDATTYDHALLKLKTPLNFSGADNAVMPICLPTKNQEFDGETCTASGWGFTKDDGKISPILKKVDLPIVPFEECNEDYEGQVDKNTMVCAGYEEGGKGTCYGDSGGPLVCLREDGPYVLAGSTSFGGECAEPGYPPVFSRISTRLDWIKSIAGETP</sequence>
<keyword evidence="2" id="KW-1185">Reference proteome</keyword>
<name>A0AC60NYZ5_IXOPE</name>
<dbReference type="Proteomes" id="UP000805193">
    <property type="component" value="Unassembled WGS sequence"/>
</dbReference>
<proteinExistence type="predicted"/>
<reference evidence="1 2" key="1">
    <citation type="journal article" date="2020" name="Cell">
        <title>Large-Scale Comparative Analyses of Tick Genomes Elucidate Their Genetic Diversity and Vector Capacities.</title>
        <authorList>
            <consortium name="Tick Genome and Microbiome Consortium (TIGMIC)"/>
            <person name="Jia N."/>
            <person name="Wang J."/>
            <person name="Shi W."/>
            <person name="Du L."/>
            <person name="Sun Y."/>
            <person name="Zhan W."/>
            <person name="Jiang J.F."/>
            <person name="Wang Q."/>
            <person name="Zhang B."/>
            <person name="Ji P."/>
            <person name="Bell-Sakyi L."/>
            <person name="Cui X.M."/>
            <person name="Yuan T.T."/>
            <person name="Jiang B.G."/>
            <person name="Yang W.F."/>
            <person name="Lam T.T."/>
            <person name="Chang Q.C."/>
            <person name="Ding S.J."/>
            <person name="Wang X.J."/>
            <person name="Zhu J.G."/>
            <person name="Ruan X.D."/>
            <person name="Zhao L."/>
            <person name="Wei J.T."/>
            <person name="Ye R.Z."/>
            <person name="Que T.C."/>
            <person name="Du C.H."/>
            <person name="Zhou Y.H."/>
            <person name="Cheng J.X."/>
            <person name="Dai P.F."/>
            <person name="Guo W.B."/>
            <person name="Han X.H."/>
            <person name="Huang E.J."/>
            <person name="Li L.F."/>
            <person name="Wei W."/>
            <person name="Gao Y.C."/>
            <person name="Liu J.Z."/>
            <person name="Shao H.Z."/>
            <person name="Wang X."/>
            <person name="Wang C.C."/>
            <person name="Yang T.C."/>
            <person name="Huo Q.B."/>
            <person name="Li W."/>
            <person name="Chen H.Y."/>
            <person name="Chen S.E."/>
            <person name="Zhou L.G."/>
            <person name="Ni X.B."/>
            <person name="Tian J.H."/>
            <person name="Sheng Y."/>
            <person name="Liu T."/>
            <person name="Pan Y.S."/>
            <person name="Xia L.Y."/>
            <person name="Li J."/>
            <person name="Zhao F."/>
            <person name="Cao W.C."/>
        </authorList>
    </citation>
    <scope>NUCLEOTIDE SEQUENCE [LARGE SCALE GENOMIC DNA]</scope>
    <source>
        <strain evidence="1">Iper-2018</strain>
    </source>
</reference>
<dbReference type="EMBL" id="JABSTQ010011353">
    <property type="protein sequence ID" value="KAG0412375.1"/>
    <property type="molecule type" value="Genomic_DNA"/>
</dbReference>
<protein>
    <submittedName>
        <fullName evidence="1">Uncharacterized protein</fullName>
    </submittedName>
</protein>
<evidence type="ECO:0000313" key="2">
    <source>
        <dbReference type="Proteomes" id="UP000805193"/>
    </source>
</evidence>
<comment type="caution">
    <text evidence="1">The sequence shown here is derived from an EMBL/GenBank/DDBJ whole genome shotgun (WGS) entry which is preliminary data.</text>
</comment>